<protein>
    <submittedName>
        <fullName evidence="3">Uncharacterized protein</fullName>
    </submittedName>
</protein>
<proteinExistence type="predicted"/>
<keyword evidence="2" id="KW-0812">Transmembrane</keyword>
<evidence type="ECO:0000256" key="2">
    <source>
        <dbReference type="SAM" id="Phobius"/>
    </source>
</evidence>
<reference evidence="3 4" key="1">
    <citation type="journal article" date="2005" name="PLoS Biol.">
        <title>The genomes of Oryza sativa: a history of duplications.</title>
        <authorList>
            <person name="Yu J."/>
            <person name="Wang J."/>
            <person name="Lin W."/>
            <person name="Li S."/>
            <person name="Li H."/>
            <person name="Zhou J."/>
            <person name="Ni P."/>
            <person name="Dong W."/>
            <person name="Hu S."/>
            <person name="Zeng C."/>
            <person name="Zhang J."/>
            <person name="Zhang Y."/>
            <person name="Li R."/>
            <person name="Xu Z."/>
            <person name="Li S."/>
            <person name="Li X."/>
            <person name="Zheng H."/>
            <person name="Cong L."/>
            <person name="Lin L."/>
            <person name="Yin J."/>
            <person name="Geng J."/>
            <person name="Li G."/>
            <person name="Shi J."/>
            <person name="Liu J."/>
            <person name="Lv H."/>
            <person name="Li J."/>
            <person name="Wang J."/>
            <person name="Deng Y."/>
            <person name="Ran L."/>
            <person name="Shi X."/>
            <person name="Wang X."/>
            <person name="Wu Q."/>
            <person name="Li C."/>
            <person name="Ren X."/>
            <person name="Wang J."/>
            <person name="Wang X."/>
            <person name="Li D."/>
            <person name="Liu D."/>
            <person name="Zhang X."/>
            <person name="Ji Z."/>
            <person name="Zhao W."/>
            <person name="Sun Y."/>
            <person name="Zhang Z."/>
            <person name="Bao J."/>
            <person name="Han Y."/>
            <person name="Dong L."/>
            <person name="Ji J."/>
            <person name="Chen P."/>
            <person name="Wu S."/>
            <person name="Liu J."/>
            <person name="Xiao Y."/>
            <person name="Bu D."/>
            <person name="Tan J."/>
            <person name="Yang L."/>
            <person name="Ye C."/>
            <person name="Zhang J."/>
            <person name="Xu J."/>
            <person name="Zhou Y."/>
            <person name="Yu Y."/>
            <person name="Zhang B."/>
            <person name="Zhuang S."/>
            <person name="Wei H."/>
            <person name="Liu B."/>
            <person name="Lei M."/>
            <person name="Yu H."/>
            <person name="Li Y."/>
            <person name="Xu H."/>
            <person name="Wei S."/>
            <person name="He X."/>
            <person name="Fang L."/>
            <person name="Zhang Z."/>
            <person name="Zhang Y."/>
            <person name="Huang X."/>
            <person name="Su Z."/>
            <person name="Tong W."/>
            <person name="Li J."/>
            <person name="Tong Z."/>
            <person name="Li S."/>
            <person name="Ye J."/>
            <person name="Wang L."/>
            <person name="Fang L."/>
            <person name="Lei T."/>
            <person name="Chen C."/>
            <person name="Chen H."/>
            <person name="Xu Z."/>
            <person name="Li H."/>
            <person name="Huang H."/>
            <person name="Zhang F."/>
            <person name="Xu H."/>
            <person name="Li N."/>
            <person name="Zhao C."/>
            <person name="Li S."/>
            <person name="Dong L."/>
            <person name="Huang Y."/>
            <person name="Li L."/>
            <person name="Xi Y."/>
            <person name="Qi Q."/>
            <person name="Li W."/>
            <person name="Zhang B."/>
            <person name="Hu W."/>
            <person name="Zhang Y."/>
            <person name="Tian X."/>
            <person name="Jiao Y."/>
            <person name="Liang X."/>
            <person name="Jin J."/>
            <person name="Gao L."/>
            <person name="Zheng W."/>
            <person name="Hao B."/>
            <person name="Liu S."/>
            <person name="Wang W."/>
            <person name="Yuan L."/>
            <person name="Cao M."/>
            <person name="McDermott J."/>
            <person name="Samudrala R."/>
            <person name="Wang J."/>
            <person name="Wong G.K."/>
            <person name="Yang H."/>
        </authorList>
    </citation>
    <scope>NUCLEOTIDE SEQUENCE [LARGE SCALE GENOMIC DNA]</scope>
    <source>
        <strain evidence="4">cv. 93-11</strain>
    </source>
</reference>
<accession>A2XYM4</accession>
<evidence type="ECO:0000313" key="4">
    <source>
        <dbReference type="Proteomes" id="UP000007015"/>
    </source>
</evidence>
<feature type="region of interest" description="Disordered" evidence="1">
    <location>
        <begin position="15"/>
        <end position="37"/>
    </location>
</feature>
<dbReference type="EMBL" id="CM000129">
    <property type="protein sequence ID" value="EAY95934.1"/>
    <property type="molecule type" value="Genomic_DNA"/>
</dbReference>
<gene>
    <name evidence="3" type="ORF">OsI_17802</name>
</gene>
<keyword evidence="2" id="KW-1133">Transmembrane helix</keyword>
<evidence type="ECO:0000256" key="1">
    <source>
        <dbReference type="SAM" id="MobiDB-lite"/>
    </source>
</evidence>
<name>A2XYM4_ORYSI</name>
<keyword evidence="4" id="KW-1185">Reference proteome</keyword>
<dbReference type="HOGENOM" id="CLU_1920577_0_0_1"/>
<evidence type="ECO:0000313" key="3">
    <source>
        <dbReference type="EMBL" id="EAY95934.1"/>
    </source>
</evidence>
<sequence>MAAEKTPGDHMALCLGSGGGGPNRAVSEDTGNEDTAAAEERRQVARYKQTLWEFKLSAIVIVLVLAFWVAPRPPHVRVVAPDLRQLWHGCVRTLAIHGHLPSQRLWLVRPQDVRLQQPRASAAAPWATTFAD</sequence>
<keyword evidence="2" id="KW-0472">Membrane</keyword>
<dbReference type="AlphaFoldDB" id="A2XYM4"/>
<dbReference type="Proteomes" id="UP000007015">
    <property type="component" value="Chromosome 4"/>
</dbReference>
<feature type="transmembrane region" description="Helical" evidence="2">
    <location>
        <begin position="51"/>
        <end position="70"/>
    </location>
</feature>
<organism evidence="3 4">
    <name type="scientific">Oryza sativa subsp. indica</name>
    <name type="common">Rice</name>
    <dbReference type="NCBI Taxonomy" id="39946"/>
    <lineage>
        <taxon>Eukaryota</taxon>
        <taxon>Viridiplantae</taxon>
        <taxon>Streptophyta</taxon>
        <taxon>Embryophyta</taxon>
        <taxon>Tracheophyta</taxon>
        <taxon>Spermatophyta</taxon>
        <taxon>Magnoliopsida</taxon>
        <taxon>Liliopsida</taxon>
        <taxon>Poales</taxon>
        <taxon>Poaceae</taxon>
        <taxon>BOP clade</taxon>
        <taxon>Oryzoideae</taxon>
        <taxon>Oryzeae</taxon>
        <taxon>Oryzinae</taxon>
        <taxon>Oryza</taxon>
        <taxon>Oryza sativa</taxon>
    </lineage>
</organism>
<dbReference type="Gramene" id="BGIOSGA017304-TA">
    <property type="protein sequence ID" value="BGIOSGA017304-PA"/>
    <property type="gene ID" value="BGIOSGA017304"/>
</dbReference>